<proteinExistence type="predicted"/>
<dbReference type="SUPFAM" id="SSF50249">
    <property type="entry name" value="Nucleic acid-binding proteins"/>
    <property type="match status" value="1"/>
</dbReference>
<dbReference type="InterPro" id="IPR037154">
    <property type="entry name" value="YtpR-like_sf"/>
</dbReference>
<dbReference type="InterPro" id="IPR012340">
    <property type="entry name" value="NA-bd_OB-fold"/>
</dbReference>
<dbReference type="NCBIfam" id="NF045760">
    <property type="entry name" value="YtpR"/>
    <property type="match status" value="1"/>
</dbReference>
<dbReference type="Pfam" id="PF01588">
    <property type="entry name" value="tRNA_bind"/>
    <property type="match status" value="1"/>
</dbReference>
<comment type="caution">
    <text evidence="5">The sequence shown here is derived from an EMBL/GenBank/DDBJ whole genome shotgun (WGS) entry which is preliminary data.</text>
</comment>
<organism evidence="5 6">
    <name type="scientific">Lysinibacillus parviboronicapiens</name>
    <dbReference type="NCBI Taxonomy" id="436516"/>
    <lineage>
        <taxon>Bacteria</taxon>
        <taxon>Bacillati</taxon>
        <taxon>Bacillota</taxon>
        <taxon>Bacilli</taxon>
        <taxon>Bacillales</taxon>
        <taxon>Bacillaceae</taxon>
        <taxon>Lysinibacillus</taxon>
    </lineage>
</organism>
<evidence type="ECO:0000256" key="3">
    <source>
        <dbReference type="PROSITE-ProRule" id="PRU00209"/>
    </source>
</evidence>
<reference evidence="5 6" key="1">
    <citation type="submission" date="2024-06" db="EMBL/GenBank/DDBJ databases">
        <title>Sorghum-associated microbial communities from plants grown in Nebraska, USA.</title>
        <authorList>
            <person name="Schachtman D."/>
        </authorList>
    </citation>
    <scope>NUCLEOTIDE SEQUENCE [LARGE SCALE GENOMIC DNA]</scope>
    <source>
        <strain evidence="5 6">736</strain>
    </source>
</reference>
<gene>
    <name evidence="5" type="ORF">ABIA69_003148</name>
</gene>
<keyword evidence="1 3" id="KW-0820">tRNA-binding</keyword>
<feature type="domain" description="TRNA-binding" evidence="4">
    <location>
        <begin position="90"/>
        <end position="200"/>
    </location>
</feature>
<dbReference type="RefSeq" id="WP_354472247.1">
    <property type="nucleotide sequence ID" value="NZ_JBEPSB010000016.1"/>
</dbReference>
<protein>
    <submittedName>
        <fullName evidence="5">tRNA-binding protein</fullName>
    </submittedName>
</protein>
<dbReference type="InterPro" id="IPR033714">
    <property type="entry name" value="tRNA_bind_bactPheRS"/>
</dbReference>
<dbReference type="InterPro" id="IPR027855">
    <property type="entry name" value="DUF4479"/>
</dbReference>
<evidence type="ECO:0000313" key="5">
    <source>
        <dbReference type="EMBL" id="MET4561978.1"/>
    </source>
</evidence>
<dbReference type="Pfam" id="PF14794">
    <property type="entry name" value="DUF4479"/>
    <property type="match status" value="1"/>
</dbReference>
<dbReference type="EMBL" id="JBEPSB010000016">
    <property type="protein sequence ID" value="MET4561978.1"/>
    <property type="molecule type" value="Genomic_DNA"/>
</dbReference>
<evidence type="ECO:0000256" key="1">
    <source>
        <dbReference type="ARBA" id="ARBA00022555"/>
    </source>
</evidence>
<name>A0ABV2PMY6_9BACI</name>
<keyword evidence="2 3" id="KW-0694">RNA-binding</keyword>
<dbReference type="Gene3D" id="2.40.50.140">
    <property type="entry name" value="Nucleic acid-binding proteins"/>
    <property type="match status" value="1"/>
</dbReference>
<accession>A0ABV2PMY6</accession>
<evidence type="ECO:0000313" key="6">
    <source>
        <dbReference type="Proteomes" id="UP001549363"/>
    </source>
</evidence>
<sequence length="204" mass="21727">MNVFYNKEHVGDVLLVQLATEAIVKTVVERAGDIAILKEEQTGEIKAFNLFNASNYVQTEARGNVEVTPAFVAQLEAAIAKNGATISLDVDFSPKFVVGYVETKEKHPNADKLSICTVNVGEKNLQIVCGAPNVEAGQKVVVAKIGAVMPSGMLIKEGNLRGVDSFGMLCSARELAIPNAPSEKGILVLPEEAEIGSAFEAPTR</sequence>
<evidence type="ECO:0000259" key="4">
    <source>
        <dbReference type="PROSITE" id="PS50886"/>
    </source>
</evidence>
<dbReference type="Gene3D" id="3.30.1940.10">
    <property type="entry name" value="YtpR-like"/>
    <property type="match status" value="1"/>
</dbReference>
<keyword evidence="6" id="KW-1185">Reference proteome</keyword>
<dbReference type="CDD" id="cd02796">
    <property type="entry name" value="tRNA_bind_bactPheRS"/>
    <property type="match status" value="1"/>
</dbReference>
<dbReference type="InterPro" id="IPR002547">
    <property type="entry name" value="tRNA-bd_dom"/>
</dbReference>
<evidence type="ECO:0000256" key="2">
    <source>
        <dbReference type="ARBA" id="ARBA00022884"/>
    </source>
</evidence>
<dbReference type="Proteomes" id="UP001549363">
    <property type="component" value="Unassembled WGS sequence"/>
</dbReference>
<dbReference type="PROSITE" id="PS50886">
    <property type="entry name" value="TRBD"/>
    <property type="match status" value="1"/>
</dbReference>